<dbReference type="RefSeq" id="XP_067918615.1">
    <property type="nucleotide sequence ID" value="XM_068069411.1"/>
</dbReference>
<reference evidence="2 3" key="1">
    <citation type="journal article" date="2017" name="Int. J. Parasitol.">
        <title>The genome of the protozoan parasite Cystoisospora suis and a reverse vaccinology approach to identify vaccine candidates.</title>
        <authorList>
            <person name="Palmieri N."/>
            <person name="Shrestha A."/>
            <person name="Ruttkowski B."/>
            <person name="Beck T."/>
            <person name="Vogl C."/>
            <person name="Tomley F."/>
            <person name="Blake D.P."/>
            <person name="Joachim A."/>
        </authorList>
    </citation>
    <scope>NUCLEOTIDE SEQUENCE [LARGE SCALE GENOMIC DNA]</scope>
    <source>
        <strain evidence="2 3">Wien I</strain>
    </source>
</reference>
<name>A0A2C6K4C5_9APIC</name>
<proteinExistence type="predicted"/>
<dbReference type="EMBL" id="MIGC01005506">
    <property type="protein sequence ID" value="PHJ16890.1"/>
    <property type="molecule type" value="Genomic_DNA"/>
</dbReference>
<feature type="region of interest" description="Disordered" evidence="1">
    <location>
        <begin position="1"/>
        <end position="26"/>
    </location>
</feature>
<accession>A0A2C6K4C5</accession>
<comment type="caution">
    <text evidence="2">The sequence shown here is derived from an EMBL/GenBank/DDBJ whole genome shotgun (WGS) entry which is preliminary data.</text>
</comment>
<keyword evidence="3" id="KW-1185">Reference proteome</keyword>
<protein>
    <submittedName>
        <fullName evidence="2">Uncharacterized protein</fullName>
    </submittedName>
</protein>
<sequence>ASAGLSSAQAADPVRRESASVSPYTRDSSRLVSYRASNATIRAAHHFVHVGCERNCSLVNLLHSGAATLLASHLSSRTPTHSTAADGPPHPDALFCAET</sequence>
<dbReference type="GeneID" id="94432622"/>
<evidence type="ECO:0000313" key="3">
    <source>
        <dbReference type="Proteomes" id="UP000221165"/>
    </source>
</evidence>
<evidence type="ECO:0000256" key="1">
    <source>
        <dbReference type="SAM" id="MobiDB-lite"/>
    </source>
</evidence>
<dbReference type="Proteomes" id="UP000221165">
    <property type="component" value="Unassembled WGS sequence"/>
</dbReference>
<organism evidence="2 3">
    <name type="scientific">Cystoisospora suis</name>
    <dbReference type="NCBI Taxonomy" id="483139"/>
    <lineage>
        <taxon>Eukaryota</taxon>
        <taxon>Sar</taxon>
        <taxon>Alveolata</taxon>
        <taxon>Apicomplexa</taxon>
        <taxon>Conoidasida</taxon>
        <taxon>Coccidia</taxon>
        <taxon>Eucoccidiorida</taxon>
        <taxon>Eimeriorina</taxon>
        <taxon>Sarcocystidae</taxon>
        <taxon>Cystoisospora</taxon>
    </lineage>
</organism>
<dbReference type="VEuPathDB" id="ToxoDB:CSUI_009295"/>
<dbReference type="AlphaFoldDB" id="A0A2C6K4C5"/>
<gene>
    <name evidence="2" type="ORF">CSUI_009295</name>
</gene>
<evidence type="ECO:0000313" key="2">
    <source>
        <dbReference type="EMBL" id="PHJ16890.1"/>
    </source>
</evidence>
<feature type="non-terminal residue" evidence="2">
    <location>
        <position position="1"/>
    </location>
</feature>